<reference evidence="2" key="1">
    <citation type="submission" date="2016-10" db="EMBL/GenBank/DDBJ databases">
        <authorList>
            <person name="Varghese N."/>
            <person name="Submissions S."/>
        </authorList>
    </citation>
    <scope>NUCLEOTIDE SEQUENCE [LARGE SCALE GENOMIC DNA]</scope>
    <source>
        <strain evidence="2">Gh-67</strain>
    </source>
</reference>
<dbReference type="Proteomes" id="UP000199705">
    <property type="component" value="Unassembled WGS sequence"/>
</dbReference>
<evidence type="ECO:0000313" key="2">
    <source>
        <dbReference type="Proteomes" id="UP000199705"/>
    </source>
</evidence>
<keyword evidence="2" id="KW-1185">Reference proteome</keyword>
<organism evidence="1 2">
    <name type="scientific">Mucilaginibacter gossypii</name>
    <dbReference type="NCBI Taxonomy" id="551996"/>
    <lineage>
        <taxon>Bacteria</taxon>
        <taxon>Pseudomonadati</taxon>
        <taxon>Bacteroidota</taxon>
        <taxon>Sphingobacteriia</taxon>
        <taxon>Sphingobacteriales</taxon>
        <taxon>Sphingobacteriaceae</taxon>
        <taxon>Mucilaginibacter</taxon>
    </lineage>
</organism>
<evidence type="ECO:0000313" key="1">
    <source>
        <dbReference type="EMBL" id="SDF86612.1"/>
    </source>
</evidence>
<accession>A0A1G7PJR3</accession>
<sequence>MMTVSYLDDDKHSENLILFLLLLMFLQFVTQKKIFDFPG</sequence>
<name>A0A1G7PJR3_9SPHI</name>
<dbReference type="EMBL" id="FNCG01000001">
    <property type="protein sequence ID" value="SDF86612.1"/>
    <property type="molecule type" value="Genomic_DNA"/>
</dbReference>
<dbReference type="AlphaFoldDB" id="A0A1G7PJR3"/>
<gene>
    <name evidence="1" type="ORF">SAMN05192573_101586</name>
</gene>
<proteinExistence type="predicted"/>
<protein>
    <submittedName>
        <fullName evidence="1">Uncharacterized protein</fullName>
    </submittedName>
</protein>